<feature type="transmembrane region" description="Helical" evidence="5">
    <location>
        <begin position="266"/>
        <end position="284"/>
    </location>
</feature>
<feature type="transmembrane region" description="Helical" evidence="5">
    <location>
        <begin position="98"/>
        <end position="125"/>
    </location>
</feature>
<dbReference type="GO" id="GO:0016020">
    <property type="term" value="C:membrane"/>
    <property type="evidence" value="ECO:0007669"/>
    <property type="project" value="UniProtKB-SubCell"/>
</dbReference>
<feature type="transmembrane region" description="Helical" evidence="5">
    <location>
        <begin position="170"/>
        <end position="186"/>
    </location>
</feature>
<evidence type="ECO:0000256" key="1">
    <source>
        <dbReference type="ARBA" id="ARBA00004141"/>
    </source>
</evidence>
<feature type="transmembrane region" description="Helical" evidence="5">
    <location>
        <begin position="206"/>
        <end position="224"/>
    </location>
</feature>
<reference evidence="6" key="2">
    <citation type="journal article" date="2020" name="Nat. Commun.">
        <title>Large-scale genome sequencing of mycorrhizal fungi provides insights into the early evolution of symbiotic traits.</title>
        <authorList>
            <person name="Miyauchi S."/>
            <person name="Kiss E."/>
            <person name="Kuo A."/>
            <person name="Drula E."/>
            <person name="Kohler A."/>
            <person name="Sanchez-Garcia M."/>
            <person name="Morin E."/>
            <person name="Andreopoulos B."/>
            <person name="Barry K.W."/>
            <person name="Bonito G."/>
            <person name="Buee M."/>
            <person name="Carver A."/>
            <person name="Chen C."/>
            <person name="Cichocki N."/>
            <person name="Clum A."/>
            <person name="Culley D."/>
            <person name="Crous P.W."/>
            <person name="Fauchery L."/>
            <person name="Girlanda M."/>
            <person name="Hayes R.D."/>
            <person name="Keri Z."/>
            <person name="LaButti K."/>
            <person name="Lipzen A."/>
            <person name="Lombard V."/>
            <person name="Magnuson J."/>
            <person name="Maillard F."/>
            <person name="Murat C."/>
            <person name="Nolan M."/>
            <person name="Ohm R.A."/>
            <person name="Pangilinan J."/>
            <person name="Pereira M.F."/>
            <person name="Perotto S."/>
            <person name="Peter M."/>
            <person name="Pfister S."/>
            <person name="Riley R."/>
            <person name="Sitrit Y."/>
            <person name="Stielow J.B."/>
            <person name="Szollosi G."/>
            <person name="Zifcakova L."/>
            <person name="Stursova M."/>
            <person name="Spatafora J.W."/>
            <person name="Tedersoo L."/>
            <person name="Vaario L.M."/>
            <person name="Yamada A."/>
            <person name="Yan M."/>
            <person name="Wang P."/>
            <person name="Xu J."/>
            <person name="Bruns T."/>
            <person name="Baldrian P."/>
            <person name="Vilgalys R."/>
            <person name="Dunand C."/>
            <person name="Henrissat B."/>
            <person name="Grigoriev I.V."/>
            <person name="Hibbett D."/>
            <person name="Nagy L.G."/>
            <person name="Martin F.M."/>
        </authorList>
    </citation>
    <scope>NUCLEOTIDE SEQUENCE</scope>
    <source>
        <strain evidence="6">Prilba</strain>
    </source>
</reference>
<protein>
    <submittedName>
        <fullName evidence="6">UbiA prenyltransferase family</fullName>
    </submittedName>
</protein>
<keyword evidence="7" id="KW-1185">Reference proteome</keyword>
<gene>
    <name evidence="6" type="ORF">DFH94DRAFT_280345</name>
</gene>
<dbReference type="EMBL" id="WHVB01000031">
    <property type="protein sequence ID" value="KAF8468571.1"/>
    <property type="molecule type" value="Genomic_DNA"/>
</dbReference>
<evidence type="ECO:0000313" key="7">
    <source>
        <dbReference type="Proteomes" id="UP000759537"/>
    </source>
</evidence>
<evidence type="ECO:0000256" key="4">
    <source>
        <dbReference type="ARBA" id="ARBA00023136"/>
    </source>
</evidence>
<dbReference type="PANTHER" id="PTHR42723:SF1">
    <property type="entry name" value="CHLOROPHYLL SYNTHASE, CHLOROPLASTIC"/>
    <property type="match status" value="1"/>
</dbReference>
<comment type="caution">
    <text evidence="6">The sequence shown here is derived from an EMBL/GenBank/DDBJ whole genome shotgun (WGS) entry which is preliminary data.</text>
</comment>
<dbReference type="InterPro" id="IPR000537">
    <property type="entry name" value="UbiA_prenyltransferase"/>
</dbReference>
<dbReference type="Proteomes" id="UP000759537">
    <property type="component" value="Unassembled WGS sequence"/>
</dbReference>
<evidence type="ECO:0000256" key="5">
    <source>
        <dbReference type="SAM" id="Phobius"/>
    </source>
</evidence>
<dbReference type="Gene3D" id="1.10.357.140">
    <property type="entry name" value="UbiA prenyltransferase"/>
    <property type="match status" value="1"/>
</dbReference>
<dbReference type="InterPro" id="IPR044878">
    <property type="entry name" value="UbiA_sf"/>
</dbReference>
<proteinExistence type="predicted"/>
<reference evidence="6" key="1">
    <citation type="submission" date="2019-10" db="EMBL/GenBank/DDBJ databases">
        <authorList>
            <consortium name="DOE Joint Genome Institute"/>
            <person name="Kuo A."/>
            <person name="Miyauchi S."/>
            <person name="Kiss E."/>
            <person name="Drula E."/>
            <person name="Kohler A."/>
            <person name="Sanchez-Garcia M."/>
            <person name="Andreopoulos B."/>
            <person name="Barry K.W."/>
            <person name="Bonito G."/>
            <person name="Buee M."/>
            <person name="Carver A."/>
            <person name="Chen C."/>
            <person name="Cichocki N."/>
            <person name="Clum A."/>
            <person name="Culley D."/>
            <person name="Crous P.W."/>
            <person name="Fauchery L."/>
            <person name="Girlanda M."/>
            <person name="Hayes R."/>
            <person name="Keri Z."/>
            <person name="LaButti K."/>
            <person name="Lipzen A."/>
            <person name="Lombard V."/>
            <person name="Magnuson J."/>
            <person name="Maillard F."/>
            <person name="Morin E."/>
            <person name="Murat C."/>
            <person name="Nolan M."/>
            <person name="Ohm R."/>
            <person name="Pangilinan J."/>
            <person name="Pereira M."/>
            <person name="Perotto S."/>
            <person name="Peter M."/>
            <person name="Riley R."/>
            <person name="Sitrit Y."/>
            <person name="Stielow B."/>
            <person name="Szollosi G."/>
            <person name="Zifcakova L."/>
            <person name="Stursova M."/>
            <person name="Spatafora J.W."/>
            <person name="Tedersoo L."/>
            <person name="Vaario L.-M."/>
            <person name="Yamada A."/>
            <person name="Yan M."/>
            <person name="Wang P."/>
            <person name="Xu J."/>
            <person name="Bruns T."/>
            <person name="Baldrian P."/>
            <person name="Vilgalys R."/>
            <person name="Henrissat B."/>
            <person name="Grigoriev I.V."/>
            <person name="Hibbett D."/>
            <person name="Nagy L.G."/>
            <person name="Martin F.M."/>
        </authorList>
    </citation>
    <scope>NUCLEOTIDE SEQUENCE</scope>
    <source>
        <strain evidence="6">Prilba</strain>
    </source>
</reference>
<evidence type="ECO:0000256" key="3">
    <source>
        <dbReference type="ARBA" id="ARBA00022989"/>
    </source>
</evidence>
<evidence type="ECO:0000313" key="6">
    <source>
        <dbReference type="EMBL" id="KAF8468571.1"/>
    </source>
</evidence>
<dbReference type="CDD" id="cd13965">
    <property type="entry name" value="PT_UbiA_3"/>
    <property type="match status" value="1"/>
</dbReference>
<feature type="transmembrane region" description="Helical" evidence="5">
    <location>
        <begin position="137"/>
        <end position="158"/>
    </location>
</feature>
<keyword evidence="3 5" id="KW-1133">Transmembrane helix</keyword>
<dbReference type="Pfam" id="PF01040">
    <property type="entry name" value="UbiA"/>
    <property type="match status" value="1"/>
</dbReference>
<keyword evidence="4 5" id="KW-0472">Membrane</keyword>
<evidence type="ECO:0000256" key="2">
    <source>
        <dbReference type="ARBA" id="ARBA00022692"/>
    </source>
</evidence>
<name>A0A9P5JWK6_9AGAM</name>
<dbReference type="OrthoDB" id="434972at2759"/>
<dbReference type="PANTHER" id="PTHR42723">
    <property type="entry name" value="CHLOROPHYLL SYNTHASE"/>
    <property type="match status" value="1"/>
</dbReference>
<comment type="subcellular location">
    <subcellularLocation>
        <location evidence="1">Membrane</location>
        <topology evidence="1">Multi-pass membrane protein</topology>
    </subcellularLocation>
</comment>
<feature type="transmembrane region" description="Helical" evidence="5">
    <location>
        <begin position="236"/>
        <end position="254"/>
    </location>
</feature>
<accession>A0A9P5JWK6</accession>
<dbReference type="AlphaFoldDB" id="A0A9P5JWK6"/>
<keyword evidence="2 5" id="KW-0812">Transmembrane</keyword>
<organism evidence="6 7">
    <name type="scientific">Russula ochroleuca</name>
    <dbReference type="NCBI Taxonomy" id="152965"/>
    <lineage>
        <taxon>Eukaryota</taxon>
        <taxon>Fungi</taxon>
        <taxon>Dikarya</taxon>
        <taxon>Basidiomycota</taxon>
        <taxon>Agaricomycotina</taxon>
        <taxon>Agaricomycetes</taxon>
        <taxon>Russulales</taxon>
        <taxon>Russulaceae</taxon>
        <taxon>Russula</taxon>
    </lineage>
</organism>
<sequence length="302" mass="33556">MAAGSLLFHFHTLFLFTKSDIKTLILPVTLFAAATVPQYRPSRLLHTVLWLWVHTLQLGLANQTLPYALSEDLLNHPDRPLPAGRITLRQARTLRWMMIPLCLLLSAAYGPRTLLTSFGVSLFMLAYNECGGARSHWLVRNALNAIGYALAEVGATLVACQSESEADSTIWIAVALSAGIILTTIHTQDFKDVLGDAAAGRVTLPIAYPALSRVVTAFILVAWSWGISRTWRLDEFTAAVLGVLALVVGIRFVARRDSRADKVSFYWYNVWLGAAYVLPGYHRLRLYHDGLIKSGPTNVFWY</sequence>
<dbReference type="GO" id="GO:0016765">
    <property type="term" value="F:transferase activity, transferring alkyl or aryl (other than methyl) groups"/>
    <property type="evidence" value="ECO:0007669"/>
    <property type="project" value="InterPro"/>
</dbReference>
<dbReference type="InterPro" id="IPR050475">
    <property type="entry name" value="Prenyltransferase_related"/>
</dbReference>